<dbReference type="GO" id="GO:0140359">
    <property type="term" value="F:ABC-type transporter activity"/>
    <property type="evidence" value="ECO:0007669"/>
    <property type="project" value="InterPro"/>
</dbReference>
<dbReference type="RefSeq" id="WP_138949155.1">
    <property type="nucleotide sequence ID" value="NZ_CP040749.1"/>
</dbReference>
<reference evidence="2 3" key="1">
    <citation type="submission" date="2019-05" db="EMBL/GenBank/DDBJ databases">
        <title>Algicella ahnfeltiae gen. nov., sp. nov., a novel marine bacterium of the family Flavobacteriaceae isolated from a red alga.</title>
        <authorList>
            <person name="Nedashkovskaya O.I."/>
            <person name="Kukhlevskiy A.D."/>
            <person name="Kim S.-G."/>
            <person name="Zhukova N.V."/>
            <person name="Mikhailov V.V."/>
        </authorList>
    </citation>
    <scope>NUCLEOTIDE SEQUENCE [LARGE SCALE GENOMIC DNA]</scope>
    <source>
        <strain evidence="2 3">10Alg115</strain>
    </source>
</reference>
<accession>A0A5B7TTD9</accession>
<keyword evidence="1" id="KW-0472">Membrane</keyword>
<dbReference type="KEGG" id="fbe:FF125_07360"/>
<feature type="transmembrane region" description="Helical" evidence="1">
    <location>
        <begin position="177"/>
        <end position="198"/>
    </location>
</feature>
<feature type="transmembrane region" description="Helical" evidence="1">
    <location>
        <begin position="266"/>
        <end position="287"/>
    </location>
</feature>
<dbReference type="AlphaFoldDB" id="A0A5B7TTD9"/>
<evidence type="ECO:0000313" key="2">
    <source>
        <dbReference type="EMBL" id="QCX38257.1"/>
    </source>
</evidence>
<keyword evidence="1" id="KW-1133">Transmembrane helix</keyword>
<name>A0A5B7TTD9_9FLAO</name>
<proteinExistence type="predicted"/>
<evidence type="ECO:0000313" key="3">
    <source>
        <dbReference type="Proteomes" id="UP000306229"/>
    </source>
</evidence>
<dbReference type="GO" id="GO:0005886">
    <property type="term" value="C:plasma membrane"/>
    <property type="evidence" value="ECO:0007669"/>
    <property type="project" value="UniProtKB-SubCell"/>
</dbReference>
<feature type="transmembrane region" description="Helical" evidence="1">
    <location>
        <begin position="60"/>
        <end position="84"/>
    </location>
</feature>
<dbReference type="PANTHER" id="PTHR37305">
    <property type="entry name" value="INTEGRAL MEMBRANE PROTEIN-RELATED"/>
    <property type="match status" value="1"/>
</dbReference>
<feature type="transmembrane region" description="Helical" evidence="1">
    <location>
        <begin position="20"/>
        <end position="40"/>
    </location>
</feature>
<dbReference type="Proteomes" id="UP000306229">
    <property type="component" value="Chromosome"/>
</dbReference>
<feature type="transmembrane region" description="Helical" evidence="1">
    <location>
        <begin position="110"/>
        <end position="136"/>
    </location>
</feature>
<feature type="transmembrane region" description="Helical" evidence="1">
    <location>
        <begin position="148"/>
        <end position="170"/>
    </location>
</feature>
<dbReference type="EMBL" id="CP040749">
    <property type="protein sequence ID" value="QCX38257.1"/>
    <property type="molecule type" value="Genomic_DNA"/>
</dbReference>
<keyword evidence="1" id="KW-0812">Transmembrane</keyword>
<dbReference type="OrthoDB" id="1452202at2"/>
<sequence length="292" mass="33591">MLRLLNIEFHKLKHNRASRVLTIIYFALLTSIALIAAIKFDIGVIKFHLADQGIFNFPYIWHFNTYMASIFKFFLLLVIVSMMANEYSNKTLKQNLIDGLSKKEFILSKFYTVIVFAAISTFFVFVVSMILGLIYSDFNELSIIFSDLGYLLAFFIKLTAFFSFGLFMGILVKRSAFAVGGILVWFFVENIFKGFLYWKFNSDKLVSNNTVNSDSLSSIGVNDIMQFFPLESMANLIKQPFTKLNAIQTAGKQLGQNFAFDVSVHWYQIVIATVWIFIFIYASYAILKKRDL</sequence>
<gene>
    <name evidence="2" type="ORF">FF125_07360</name>
</gene>
<dbReference type="Pfam" id="PF12730">
    <property type="entry name" value="ABC2_membrane_4"/>
    <property type="match status" value="1"/>
</dbReference>
<organism evidence="2 3">
    <name type="scientific">Aureibaculum algae</name>
    <dbReference type="NCBI Taxonomy" id="2584122"/>
    <lineage>
        <taxon>Bacteria</taxon>
        <taxon>Pseudomonadati</taxon>
        <taxon>Bacteroidota</taxon>
        <taxon>Flavobacteriia</taxon>
        <taxon>Flavobacteriales</taxon>
        <taxon>Flavobacteriaceae</taxon>
        <taxon>Aureibaculum</taxon>
    </lineage>
</organism>
<dbReference type="PANTHER" id="PTHR37305:SF1">
    <property type="entry name" value="MEMBRANE PROTEIN"/>
    <property type="match status" value="1"/>
</dbReference>
<keyword evidence="3" id="KW-1185">Reference proteome</keyword>
<protein>
    <submittedName>
        <fullName evidence="2">ABC transporter permease</fullName>
    </submittedName>
</protein>
<evidence type="ECO:0000256" key="1">
    <source>
        <dbReference type="SAM" id="Phobius"/>
    </source>
</evidence>